<dbReference type="InterPro" id="IPR012188">
    <property type="entry name" value="ME_PTA"/>
</dbReference>
<feature type="binding site" evidence="10">
    <location>
        <position position="292"/>
    </location>
    <ligand>
        <name>a divalent metal cation</name>
        <dbReference type="ChEBI" id="CHEBI:60240"/>
    </ligand>
</feature>
<dbReference type="PANTHER" id="PTHR43237:SF4">
    <property type="entry name" value="NADP-DEPENDENT MALIC ENZYME"/>
    <property type="match status" value="1"/>
</dbReference>
<keyword evidence="10" id="KW-0521">NADP</keyword>
<dbReference type="InterPro" id="IPR012302">
    <property type="entry name" value="Malic_NAD-bd"/>
</dbReference>
<dbReference type="SUPFAM" id="SSF51735">
    <property type="entry name" value="NAD(P)-binding Rossmann-fold domains"/>
    <property type="match status" value="1"/>
</dbReference>
<dbReference type="InterPro" id="IPR042112">
    <property type="entry name" value="P_AcTrfase_dom2"/>
</dbReference>
<dbReference type="GO" id="GO:0051287">
    <property type="term" value="F:NAD binding"/>
    <property type="evidence" value="ECO:0007669"/>
    <property type="project" value="InterPro"/>
</dbReference>
<evidence type="ECO:0000256" key="7">
    <source>
        <dbReference type="ARBA" id="ARBA00023268"/>
    </source>
</evidence>
<dbReference type="PANTHER" id="PTHR43237">
    <property type="entry name" value="NADP-DEPENDENT MALIC ENZYME"/>
    <property type="match status" value="1"/>
</dbReference>
<dbReference type="SMART" id="SM00919">
    <property type="entry name" value="Malic_M"/>
    <property type="match status" value="1"/>
</dbReference>
<dbReference type="FunFam" id="3.40.50.10380:FF:000003">
    <property type="entry name" value="NADP-dependent malic enzyme"/>
    <property type="match status" value="1"/>
</dbReference>
<evidence type="ECO:0000256" key="2">
    <source>
        <dbReference type="ARBA" id="ARBA00001946"/>
    </source>
</evidence>
<evidence type="ECO:0000259" key="12">
    <source>
        <dbReference type="SMART" id="SM01274"/>
    </source>
</evidence>
<dbReference type="Gene3D" id="3.40.50.10950">
    <property type="match status" value="1"/>
</dbReference>
<dbReference type="RefSeq" id="WP_165326079.1">
    <property type="nucleotide sequence ID" value="NZ_CP049109.1"/>
</dbReference>
<feature type="domain" description="Malic enzyme NAD-binding" evidence="11">
    <location>
        <begin position="168"/>
        <end position="404"/>
    </location>
</feature>
<dbReference type="InterPro" id="IPR051674">
    <property type="entry name" value="Malate_Decarboxylase"/>
</dbReference>
<dbReference type="SMART" id="SM01274">
    <property type="entry name" value="malic"/>
    <property type="match status" value="1"/>
</dbReference>
<dbReference type="AlphaFoldDB" id="A0A6G6Y2Y6"/>
<dbReference type="Gene3D" id="3.40.50.10380">
    <property type="entry name" value="Malic enzyme, N-terminal domain"/>
    <property type="match status" value="1"/>
</dbReference>
<dbReference type="GO" id="GO:0016616">
    <property type="term" value="F:oxidoreductase activity, acting on the CH-OH group of donors, NAD or NADP as acceptor"/>
    <property type="evidence" value="ECO:0007669"/>
    <property type="project" value="InterPro"/>
</dbReference>
<sequence>MAENANVQFSEREALLFHSDPQPGKLEIVASKPMATQRDLALAYSPGVAVPVRAIAENPATAYDYTAKGNLVAVISNGTAILGMGNLGALASKPVMEGKAVLFKRFADVDAIDIEMKTEDVDRLIDAIELLEPSFGGINLEDIKAPECFIIEQTLRERMNIPVFHDDQHGTAIITAAGLINACLLTKRKLADIKVVVNGAGAAAIACTELMKAMGVRHDNVIMCDRKGVIHQGREEGMDQWKSAHAVATDRRTLTEALEGADVFLGLSAAGALQPEMVAHMAKAPIIFAMANPDPEIRPEDAKAARPDAIIATGRSDYPNQVNNVLGFPFIFRGALDVRASAINEEMKIAAATAIAELARERVPEEVAVAYGTQHNFGPDYIIPAPFDPRLMEVVPAAVAQAAMDSGVATRPIEDMEGYRQALRGRLNPTTSVLTLAYEGARSHPKRVIFAEAEEEVVLRAAIAFKDGGYGTPVLVGRETVADQLRDLGVDPEGYEIHNSVNSPLVPEMVETLYTRLQRRGYLRRDVERLVNRDRNIFGALLLSMGKGDTMITGVTRTYAETMRQIRRVLDPAEGRTPFGMHVLVGQSHTTFIADTTINERPSGEELANIATGAAAVARRMGHEPRVAFLSYSTFGNPEGQWLENLREAVKVLDSRDPGFEYEGEMAPDVALNPKQMANYPFSRLSGPANVLIMPGLQSASISAKLLRELGGDSTIGPMLIGMDKPVQIAPMTSSASELVTLAVLAAGGIAR</sequence>
<dbReference type="Pfam" id="PF01515">
    <property type="entry name" value="PTA_PTB"/>
    <property type="match status" value="1"/>
</dbReference>
<gene>
    <name evidence="13" type="ORF">G5C33_04280</name>
</gene>
<proteinExistence type="inferred from homology"/>
<dbReference type="GO" id="GO:0016746">
    <property type="term" value="F:acyltransferase activity"/>
    <property type="evidence" value="ECO:0007669"/>
    <property type="project" value="InterPro"/>
</dbReference>
<feature type="binding site" evidence="9">
    <location>
        <position position="142"/>
    </location>
    <ligand>
        <name>a divalent metal cation</name>
        <dbReference type="ChEBI" id="CHEBI:60240"/>
    </ligand>
</feature>
<comment type="cofactor">
    <cofactor evidence="1">
        <name>Mn(2+)</name>
        <dbReference type="ChEBI" id="CHEBI:29035"/>
    </cofactor>
</comment>
<dbReference type="GO" id="GO:0046872">
    <property type="term" value="F:metal ion binding"/>
    <property type="evidence" value="ECO:0007669"/>
    <property type="project" value="UniProtKB-KW"/>
</dbReference>
<dbReference type="Pfam" id="PF00390">
    <property type="entry name" value="malic"/>
    <property type="match status" value="1"/>
</dbReference>
<evidence type="ECO:0000256" key="1">
    <source>
        <dbReference type="ARBA" id="ARBA00001936"/>
    </source>
</evidence>
<dbReference type="InterPro" id="IPR042113">
    <property type="entry name" value="P_AcTrfase_dom1"/>
</dbReference>
<dbReference type="Gene3D" id="3.40.50.10750">
    <property type="entry name" value="Isocitrate/Isopropylmalate dehydrogenase-like"/>
    <property type="match status" value="1"/>
</dbReference>
<protein>
    <submittedName>
        <fullName evidence="13">NADP-dependent malic enzyme</fullName>
    </submittedName>
</protein>
<keyword evidence="5 9" id="KW-0479">Metal-binding</keyword>
<dbReference type="GO" id="GO:0006108">
    <property type="term" value="P:malate metabolic process"/>
    <property type="evidence" value="ECO:0007669"/>
    <property type="project" value="InterPro"/>
</dbReference>
<dbReference type="InterPro" id="IPR045213">
    <property type="entry name" value="Malic_NAD-bd_bact_type"/>
</dbReference>
<comment type="cofactor">
    <cofactor evidence="2">
        <name>Mg(2+)</name>
        <dbReference type="ChEBI" id="CHEBI:18420"/>
    </cofactor>
</comment>
<evidence type="ECO:0000256" key="5">
    <source>
        <dbReference type="ARBA" id="ARBA00022723"/>
    </source>
</evidence>
<dbReference type="KEGG" id="spzr:G5C33_04280"/>
<name>A0A6G6Y2Y6_9SPHN</name>
<evidence type="ECO:0000256" key="3">
    <source>
        <dbReference type="ARBA" id="ARBA00007686"/>
    </source>
</evidence>
<evidence type="ECO:0000313" key="14">
    <source>
        <dbReference type="Proteomes" id="UP000501568"/>
    </source>
</evidence>
<dbReference type="InterPro" id="IPR012301">
    <property type="entry name" value="Malic_N_dom"/>
</dbReference>
<evidence type="ECO:0000256" key="8">
    <source>
        <dbReference type="PIRSR" id="PIRSR036684-1"/>
    </source>
</evidence>
<feature type="binding site" evidence="10">
    <location>
        <begin position="81"/>
        <end position="88"/>
    </location>
    <ligand>
        <name>NADP(+)</name>
        <dbReference type="ChEBI" id="CHEBI:58349"/>
    </ligand>
</feature>
<dbReference type="EMBL" id="CP049109">
    <property type="protein sequence ID" value="QIG79078.1"/>
    <property type="molecule type" value="Genomic_DNA"/>
</dbReference>
<keyword evidence="6" id="KW-0560">Oxidoreductase</keyword>
<evidence type="ECO:0000256" key="4">
    <source>
        <dbReference type="ARBA" id="ARBA00008756"/>
    </source>
</evidence>
<dbReference type="InterPro" id="IPR002505">
    <property type="entry name" value="PTA_PTB"/>
</dbReference>
<dbReference type="InterPro" id="IPR015884">
    <property type="entry name" value="Malic_enzyme_CS"/>
</dbReference>
<comment type="similarity">
    <text evidence="4">In the C-terminal section; belongs to the phosphate acetyltransferase and butyryltransferase family.</text>
</comment>
<dbReference type="InterPro" id="IPR036291">
    <property type="entry name" value="NAD(P)-bd_dom_sf"/>
</dbReference>
<evidence type="ECO:0000313" key="13">
    <source>
        <dbReference type="EMBL" id="QIG79078.1"/>
    </source>
</evidence>
<keyword evidence="7" id="KW-0511">Multifunctional enzyme</keyword>
<evidence type="ECO:0000256" key="10">
    <source>
        <dbReference type="PIRSR" id="PIRSR036684-3"/>
    </source>
</evidence>
<feature type="active site" description="Proton acceptor" evidence="8">
    <location>
        <position position="99"/>
    </location>
</feature>
<accession>A0A6G6Y2Y6</accession>
<dbReference type="FunFam" id="3.40.50.720:FF:000095">
    <property type="entry name" value="NADP-dependent malic enzyme"/>
    <property type="match status" value="1"/>
</dbReference>
<feature type="domain" description="Malic enzyme N-terminal" evidence="12">
    <location>
        <begin position="23"/>
        <end position="156"/>
    </location>
</feature>
<reference evidence="13 14" key="1">
    <citation type="submission" date="2020-02" db="EMBL/GenBank/DDBJ databases">
        <authorList>
            <person name="Zheng R.K."/>
            <person name="Sun C.M."/>
        </authorList>
    </citation>
    <scope>NUCLEOTIDE SEQUENCE [LARGE SCALE GENOMIC DNA]</scope>
    <source>
        <strain evidence="14">zrk23</strain>
    </source>
</reference>
<dbReference type="Gene3D" id="3.40.50.720">
    <property type="entry name" value="NAD(P)-binding Rossmann-like Domain"/>
    <property type="match status" value="1"/>
</dbReference>
<dbReference type="Proteomes" id="UP000501568">
    <property type="component" value="Chromosome"/>
</dbReference>
<feature type="binding site" evidence="10">
    <location>
        <position position="167"/>
    </location>
    <ligand>
        <name>a divalent metal cation</name>
        <dbReference type="ChEBI" id="CHEBI:60240"/>
    </ligand>
</feature>
<evidence type="ECO:0000259" key="11">
    <source>
        <dbReference type="SMART" id="SM00919"/>
    </source>
</evidence>
<organism evidence="13 14">
    <name type="scientific">Stakelama tenebrarum</name>
    <dbReference type="NCBI Taxonomy" id="2711215"/>
    <lineage>
        <taxon>Bacteria</taxon>
        <taxon>Pseudomonadati</taxon>
        <taxon>Pseudomonadota</taxon>
        <taxon>Alphaproteobacteria</taxon>
        <taxon>Sphingomonadales</taxon>
        <taxon>Sphingomonadaceae</taxon>
        <taxon>Stakelama</taxon>
    </lineage>
</organism>
<dbReference type="PIRSF" id="PIRSF036684">
    <property type="entry name" value="ME_PTA"/>
    <property type="match status" value="1"/>
</dbReference>
<comment type="similarity">
    <text evidence="3">In the N-terminal section; belongs to the malic enzymes family.</text>
</comment>
<keyword evidence="14" id="KW-1185">Reference proteome</keyword>
<dbReference type="InterPro" id="IPR046346">
    <property type="entry name" value="Aminoacid_DH-like_N_sf"/>
</dbReference>
<dbReference type="GO" id="GO:0004470">
    <property type="term" value="F:malic enzyme activity"/>
    <property type="evidence" value="ECO:0007669"/>
    <property type="project" value="InterPro"/>
</dbReference>
<feature type="binding site" evidence="9">
    <location>
        <position position="141"/>
    </location>
    <ligand>
        <name>a divalent metal cation</name>
        <dbReference type="ChEBI" id="CHEBI:60240"/>
    </ligand>
</feature>
<evidence type="ECO:0000256" key="9">
    <source>
        <dbReference type="PIRSR" id="PIRSR036684-2"/>
    </source>
</evidence>
<dbReference type="SUPFAM" id="SSF53223">
    <property type="entry name" value="Aminoacid dehydrogenase-like, N-terminal domain"/>
    <property type="match status" value="1"/>
</dbReference>
<dbReference type="CDD" id="cd05311">
    <property type="entry name" value="NAD_bind_2_malic_enz"/>
    <property type="match status" value="1"/>
</dbReference>
<dbReference type="Pfam" id="PF03949">
    <property type="entry name" value="Malic_M"/>
    <property type="match status" value="1"/>
</dbReference>
<dbReference type="SUPFAM" id="SSF53659">
    <property type="entry name" value="Isocitrate/Isopropylmalate dehydrogenase-like"/>
    <property type="match status" value="1"/>
</dbReference>
<dbReference type="PROSITE" id="PS00331">
    <property type="entry name" value="MALIC_ENZYMES"/>
    <property type="match status" value="1"/>
</dbReference>
<dbReference type="InterPro" id="IPR037062">
    <property type="entry name" value="Malic_N_dom_sf"/>
</dbReference>
<evidence type="ECO:0000256" key="6">
    <source>
        <dbReference type="ARBA" id="ARBA00023002"/>
    </source>
</evidence>